<evidence type="ECO:0000256" key="1">
    <source>
        <dbReference type="ARBA" id="ARBA00004370"/>
    </source>
</evidence>
<evidence type="ECO:0000256" key="2">
    <source>
        <dbReference type="ARBA" id="ARBA00023136"/>
    </source>
</evidence>
<dbReference type="Pfam" id="PF05433">
    <property type="entry name" value="Rick_17kDa_Anti"/>
    <property type="match status" value="1"/>
</dbReference>
<keyword evidence="5" id="KW-0449">Lipoprotein</keyword>
<sequence>MKATRTLAVAVLASTALLTGCASTSSNPYASNNGYNSGYNNVSMGYGTIESIQVVQGENRTSGAGAILGGVVGALAGNQVGSGSGRTAATVAGGVAGAAIGNNVERNRQAGGGTEMYQINVRMDNGEYRAVNQDSVYDLRVGNRVRIVDGRVYRY</sequence>
<evidence type="ECO:0000256" key="3">
    <source>
        <dbReference type="SAM" id="SignalP"/>
    </source>
</evidence>
<gene>
    <name evidence="5" type="primary">pcp_2</name>
    <name evidence="5" type="ORF">MasN3_19190</name>
</gene>
<evidence type="ECO:0000259" key="4">
    <source>
        <dbReference type="Pfam" id="PF05433"/>
    </source>
</evidence>
<accession>A0ABN6TBX7</accession>
<organism evidence="5 6">
    <name type="scientific">Massilia varians</name>
    <dbReference type="NCBI Taxonomy" id="457921"/>
    <lineage>
        <taxon>Bacteria</taxon>
        <taxon>Pseudomonadati</taxon>
        <taxon>Pseudomonadota</taxon>
        <taxon>Betaproteobacteria</taxon>
        <taxon>Burkholderiales</taxon>
        <taxon>Oxalobacteraceae</taxon>
        <taxon>Telluria group</taxon>
        <taxon>Massilia</taxon>
    </lineage>
</organism>
<proteinExistence type="predicted"/>
<dbReference type="InterPro" id="IPR051407">
    <property type="entry name" value="Bact_OM_lipoprot/Surf_antigen"/>
</dbReference>
<feature type="signal peptide" evidence="3">
    <location>
        <begin position="1"/>
        <end position="30"/>
    </location>
</feature>
<reference evidence="5" key="1">
    <citation type="submission" date="2022-11" db="EMBL/GenBank/DDBJ databases">
        <title>Isolation and characterization of PLA-degrading bacterium Massilia sp. from Antarctic soil.</title>
        <authorList>
            <person name="Sato K."/>
            <person name="Gomez-Fuentes C."/>
            <person name="Ahmad S.A."/>
            <person name="Zulkharnain A."/>
        </authorList>
    </citation>
    <scope>NUCLEOTIDE SEQUENCE</scope>
    <source>
        <strain evidence="5">N-3</strain>
    </source>
</reference>
<evidence type="ECO:0000313" key="5">
    <source>
        <dbReference type="EMBL" id="BDT58425.1"/>
    </source>
</evidence>
<dbReference type="PANTHER" id="PTHR35603:SF2">
    <property type="entry name" value="OUTER MEMBRANE LIPOPROTEIN"/>
    <property type="match status" value="1"/>
</dbReference>
<dbReference type="PANTHER" id="PTHR35603">
    <property type="match status" value="1"/>
</dbReference>
<dbReference type="EMBL" id="AP026966">
    <property type="protein sequence ID" value="BDT58425.1"/>
    <property type="molecule type" value="Genomic_DNA"/>
</dbReference>
<feature type="chain" id="PRO_5047434470" evidence="3">
    <location>
        <begin position="31"/>
        <end position="155"/>
    </location>
</feature>
<evidence type="ECO:0000313" key="6">
    <source>
        <dbReference type="Proteomes" id="UP001163336"/>
    </source>
</evidence>
<comment type="subcellular location">
    <subcellularLocation>
        <location evidence="1">Membrane</location>
    </subcellularLocation>
</comment>
<protein>
    <submittedName>
        <fullName evidence="5">Lipoprotein</fullName>
    </submittedName>
</protein>
<dbReference type="Proteomes" id="UP001163336">
    <property type="component" value="Chromosome"/>
</dbReference>
<dbReference type="PROSITE" id="PS51257">
    <property type="entry name" value="PROKAR_LIPOPROTEIN"/>
    <property type="match status" value="1"/>
</dbReference>
<name>A0ABN6TBX7_9BURK</name>
<feature type="domain" description="Glycine zipper 2TM" evidence="4">
    <location>
        <begin position="64"/>
        <end position="105"/>
    </location>
</feature>
<dbReference type="RefSeq" id="WP_281913804.1">
    <property type="nucleotide sequence ID" value="NZ_AP026966.1"/>
</dbReference>
<keyword evidence="6" id="KW-1185">Reference proteome</keyword>
<keyword evidence="3" id="KW-0732">Signal</keyword>
<keyword evidence="2" id="KW-0472">Membrane</keyword>
<dbReference type="InterPro" id="IPR008816">
    <property type="entry name" value="Gly_zipper_2TM_dom"/>
</dbReference>